<dbReference type="AlphaFoldDB" id="A0A231H367"/>
<keyword evidence="4" id="KW-1185">Reference proteome</keyword>
<comment type="caution">
    <text evidence="3">The sequence shown here is derived from an EMBL/GenBank/DDBJ whole genome shotgun (WGS) entry which is preliminary data.</text>
</comment>
<evidence type="ECO:0000256" key="2">
    <source>
        <dbReference type="ARBA" id="ARBA00023002"/>
    </source>
</evidence>
<protein>
    <submittedName>
        <fullName evidence="3">(-)-trans-carveol dehydrogenase</fullName>
        <ecNumber evidence="3">1.1.1.-</ecNumber>
    </submittedName>
</protein>
<dbReference type="GO" id="GO:0016491">
    <property type="term" value="F:oxidoreductase activity"/>
    <property type="evidence" value="ECO:0007669"/>
    <property type="project" value="UniProtKB-KW"/>
</dbReference>
<dbReference type="RefSeq" id="WP_094026608.1">
    <property type="nucleotide sequence ID" value="NZ_NGAF01000010.1"/>
</dbReference>
<dbReference type="PANTHER" id="PTHR43669">
    <property type="entry name" value="5-KETO-D-GLUCONATE 5-REDUCTASE"/>
    <property type="match status" value="1"/>
</dbReference>
<dbReference type="CDD" id="cd05233">
    <property type="entry name" value="SDR_c"/>
    <property type="match status" value="1"/>
</dbReference>
<accession>A0A231H367</accession>
<proteinExistence type="inferred from homology"/>
<organism evidence="3 4">
    <name type="scientific">Nocardia cerradoensis</name>
    <dbReference type="NCBI Taxonomy" id="85688"/>
    <lineage>
        <taxon>Bacteria</taxon>
        <taxon>Bacillati</taxon>
        <taxon>Actinomycetota</taxon>
        <taxon>Actinomycetes</taxon>
        <taxon>Mycobacteriales</taxon>
        <taxon>Nocardiaceae</taxon>
        <taxon>Nocardia</taxon>
    </lineage>
</organism>
<dbReference type="PRINTS" id="PR00080">
    <property type="entry name" value="SDRFAMILY"/>
</dbReference>
<dbReference type="EMBL" id="NGAF01000010">
    <property type="protein sequence ID" value="OXR43305.1"/>
    <property type="molecule type" value="Genomic_DNA"/>
</dbReference>
<name>A0A231H367_9NOCA</name>
<dbReference type="InterPro" id="IPR036291">
    <property type="entry name" value="NAD(P)-bd_dom_sf"/>
</dbReference>
<keyword evidence="2 3" id="KW-0560">Oxidoreductase</keyword>
<dbReference type="PANTHER" id="PTHR43669:SF3">
    <property type="entry name" value="ALCOHOL DEHYDROGENASE, PUTATIVE (AFU_ORTHOLOGUE AFUA_3G03445)-RELATED"/>
    <property type="match status" value="1"/>
</dbReference>
<dbReference type="NCBIfam" id="NF005559">
    <property type="entry name" value="PRK07231.1"/>
    <property type="match status" value="1"/>
</dbReference>
<dbReference type="Gene3D" id="3.40.50.720">
    <property type="entry name" value="NAD(P)-binding Rossmann-like Domain"/>
    <property type="match status" value="1"/>
</dbReference>
<dbReference type="InterPro" id="IPR002347">
    <property type="entry name" value="SDR_fam"/>
</dbReference>
<sequence length="282" mass="29336">MQIDLSGQVAVVTGAGGGIGRGIAVALARAGANLVLAEIDPDRAEQTHELIGALGRTAIVVQTDVMNTEEVRAAVARADESFGRLDILVNNAGGVRGGRFVEQSERSWRRHIDINLVSMLAATSAAVPLMVRGGRGGAIVNVGSIEGTRAAPMFAVYAACKAGMLSFTRTMALELAEHGIRVNAINPDQTITPGNHGQRSGPIDEATFLRRDPGEQAALDRYIPLGREGVIEECGSAAAFLCSPLAEYITGAAFPVDGGTWAASGWSRNAGGGWNLGEFAIS</sequence>
<dbReference type="InterPro" id="IPR020904">
    <property type="entry name" value="Sc_DH/Rdtase_CS"/>
</dbReference>
<dbReference type="Proteomes" id="UP000215506">
    <property type="component" value="Unassembled WGS sequence"/>
</dbReference>
<evidence type="ECO:0000313" key="4">
    <source>
        <dbReference type="Proteomes" id="UP000215506"/>
    </source>
</evidence>
<evidence type="ECO:0000313" key="3">
    <source>
        <dbReference type="EMBL" id="OXR43305.1"/>
    </source>
</evidence>
<dbReference type="Pfam" id="PF13561">
    <property type="entry name" value="adh_short_C2"/>
    <property type="match status" value="1"/>
</dbReference>
<comment type="similarity">
    <text evidence="1">Belongs to the short-chain dehydrogenases/reductases (SDR) family.</text>
</comment>
<gene>
    <name evidence="3" type="primary">limC_1</name>
    <name evidence="3" type="ORF">B7C42_04727</name>
</gene>
<dbReference type="EC" id="1.1.1.-" evidence="3"/>
<dbReference type="FunFam" id="3.40.50.720:FF:000084">
    <property type="entry name" value="Short-chain dehydrogenase reductase"/>
    <property type="match status" value="1"/>
</dbReference>
<reference evidence="3 4" key="1">
    <citation type="submission" date="2017-07" db="EMBL/GenBank/DDBJ databases">
        <title>First draft Genome Sequence of Nocardia cerradoensis isolated from human infection.</title>
        <authorList>
            <person name="Carrasco G."/>
        </authorList>
    </citation>
    <scope>NUCLEOTIDE SEQUENCE [LARGE SCALE GENOMIC DNA]</scope>
    <source>
        <strain evidence="3 4">CNM20130759</strain>
    </source>
</reference>
<dbReference type="SUPFAM" id="SSF51735">
    <property type="entry name" value="NAD(P)-binding Rossmann-fold domains"/>
    <property type="match status" value="1"/>
</dbReference>
<dbReference type="PRINTS" id="PR00081">
    <property type="entry name" value="GDHRDH"/>
</dbReference>
<evidence type="ECO:0000256" key="1">
    <source>
        <dbReference type="ARBA" id="ARBA00006484"/>
    </source>
</evidence>
<dbReference type="PROSITE" id="PS00061">
    <property type="entry name" value="ADH_SHORT"/>
    <property type="match status" value="1"/>
</dbReference>